<feature type="domain" description="Photolyase/cryptochrome alpha/beta" evidence="9">
    <location>
        <begin position="107"/>
        <end position="244"/>
    </location>
</feature>
<accession>A0A0D1ZQ19</accession>
<dbReference type="SUPFAM" id="SSF48173">
    <property type="entry name" value="Cryptochrome/photolyase FAD-binding domain"/>
    <property type="match status" value="1"/>
</dbReference>
<dbReference type="PROSITE" id="PS51645">
    <property type="entry name" value="PHR_CRY_ALPHA_BETA"/>
    <property type="match status" value="1"/>
</dbReference>
<dbReference type="InterPro" id="IPR006050">
    <property type="entry name" value="DNA_photolyase_N"/>
</dbReference>
<dbReference type="Proteomes" id="UP000054302">
    <property type="component" value="Unassembled WGS sequence"/>
</dbReference>
<feature type="binding site" evidence="6">
    <location>
        <begin position="403"/>
        <end position="410"/>
    </location>
    <ligand>
        <name>FAD</name>
        <dbReference type="ChEBI" id="CHEBI:57692"/>
    </ligand>
</feature>
<dbReference type="OrthoDB" id="435881at2759"/>
<dbReference type="HOGENOM" id="CLU_010348_2_1_1"/>
<dbReference type="InterPro" id="IPR018394">
    <property type="entry name" value="DNA_photolyase_1_CS_C"/>
</dbReference>
<name>A0A0D1ZQ19_EXOME</name>
<evidence type="ECO:0000256" key="4">
    <source>
        <dbReference type="ARBA" id="ARBA00022827"/>
    </source>
</evidence>
<dbReference type="InterPro" id="IPR036134">
    <property type="entry name" value="Crypto/Photolyase_FAD-like_sf"/>
</dbReference>
<dbReference type="GO" id="GO:0032922">
    <property type="term" value="P:circadian regulation of gene expression"/>
    <property type="evidence" value="ECO:0007669"/>
    <property type="project" value="TreeGrafter"/>
</dbReference>
<dbReference type="GO" id="GO:0003904">
    <property type="term" value="F:deoxyribodipyrimidine photo-lyase activity"/>
    <property type="evidence" value="ECO:0007669"/>
    <property type="project" value="TreeGrafter"/>
</dbReference>
<evidence type="ECO:0000313" key="10">
    <source>
        <dbReference type="EMBL" id="KIV96019.1"/>
    </source>
</evidence>
<feature type="region of interest" description="Disordered" evidence="8">
    <location>
        <begin position="1"/>
        <end position="42"/>
    </location>
</feature>
<dbReference type="PANTHER" id="PTHR11455">
    <property type="entry name" value="CRYPTOCHROME"/>
    <property type="match status" value="1"/>
</dbReference>
<dbReference type="PANTHER" id="PTHR11455:SF18">
    <property type="entry name" value="SI:CH1073-390K14.1"/>
    <property type="match status" value="1"/>
</dbReference>
<dbReference type="Pfam" id="PF00875">
    <property type="entry name" value="DNA_photolyase"/>
    <property type="match status" value="1"/>
</dbReference>
<dbReference type="OMA" id="YTVFTPY"/>
<feature type="site" description="Electron transfer via tryptophanyl radical" evidence="7">
    <location>
        <position position="488"/>
    </location>
</feature>
<proteinExistence type="inferred from homology"/>
<sequence>MAIGTKRKASVVTKDTGGKRSRFLPEENRSITSAAGPKANPNLTEAQYKDSTLEIEHGIVLRQYYPPEMTNQRALDYTAGKIERPITTLSRAIDTTQSRRDSVAVGNAVVHWFKADTRTLDNKGLSLASDKAKSGGVPLIGVYLVSPQDFEAHLTAPVRVDFVLRNLAVLKNDLATLDIPLVVETVDKRRNVPGRLIELCQKWGARHVYCNAEYEVDELRREASLTLDCLDHGIAFNVVHDTCVVEPGELSSGSGSQFSVYSPWHRKWCAYLNAHPRQLDEYPCPEKNHKTARKSFPQLFNVAIPKAPESKSLSKDDEVKFHAMWPAGEHEAQARLKKFLAERIRVYHETRNIPSGNGTSTISPHLSAGTLSARTAVRLARDAAPHKKLTDDRKQGHSMWIGEVAWRDFYKHVLCHWPYICMNKPFKPEYSNIEWEYDLSQFQKWTQGRTGFPIVDAAMRQASTTGYMHNRCRMIVASFLAKDLLIDWRMGEKWFMEHLIDGDFASNNGGWGFSASVGVDPQPYFRIFNPLLQSEKFDPTGQYIRKWVPELRDIKDNKGIHDPYGRGFEAVATKAGYPKPVVEHKAAREKALARYKAGIGRTTA</sequence>
<keyword evidence="4 6" id="KW-0274">FAD</keyword>
<feature type="site" description="Electron transfer via tryptophanyl radical" evidence="7">
    <location>
        <position position="511"/>
    </location>
</feature>
<evidence type="ECO:0000256" key="3">
    <source>
        <dbReference type="ARBA" id="ARBA00022630"/>
    </source>
</evidence>
<gene>
    <name evidence="10" type="ORF">PV10_03601</name>
</gene>
<comment type="similarity">
    <text evidence="2">Belongs to the DNA photolyase class-1 family.</text>
</comment>
<dbReference type="PROSITE" id="PS00691">
    <property type="entry name" value="DNA_PHOTOLYASES_1_2"/>
    <property type="match status" value="1"/>
</dbReference>
<dbReference type="GO" id="GO:0003677">
    <property type="term" value="F:DNA binding"/>
    <property type="evidence" value="ECO:0007669"/>
    <property type="project" value="TreeGrafter"/>
</dbReference>
<evidence type="ECO:0000256" key="5">
    <source>
        <dbReference type="ARBA" id="ARBA00022991"/>
    </source>
</evidence>
<dbReference type="GeneID" id="27321446"/>
<feature type="binding site" evidence="6">
    <location>
        <begin position="501"/>
        <end position="503"/>
    </location>
    <ligand>
        <name>FAD</name>
        <dbReference type="ChEBI" id="CHEBI:57692"/>
    </ligand>
</feature>
<feature type="binding site" evidence="6">
    <location>
        <begin position="359"/>
        <end position="363"/>
    </location>
    <ligand>
        <name>FAD</name>
        <dbReference type="ChEBI" id="CHEBI:57692"/>
    </ligand>
</feature>
<dbReference type="InterPro" id="IPR036155">
    <property type="entry name" value="Crypto/Photolyase_N_sf"/>
</dbReference>
<protein>
    <recommendedName>
        <fullName evidence="9">Photolyase/cryptochrome alpha/beta domain-containing protein</fullName>
    </recommendedName>
</protein>
<dbReference type="EMBL" id="KN847521">
    <property type="protein sequence ID" value="KIV96019.1"/>
    <property type="molecule type" value="Genomic_DNA"/>
</dbReference>
<dbReference type="InterPro" id="IPR005101">
    <property type="entry name" value="Cryptochr/Photolyase_FAD-bd"/>
</dbReference>
<keyword evidence="11" id="KW-1185">Reference proteome</keyword>
<organism evidence="10 11">
    <name type="scientific">Exophiala mesophila</name>
    <name type="common">Black yeast-like fungus</name>
    <dbReference type="NCBI Taxonomy" id="212818"/>
    <lineage>
        <taxon>Eukaryota</taxon>
        <taxon>Fungi</taxon>
        <taxon>Dikarya</taxon>
        <taxon>Ascomycota</taxon>
        <taxon>Pezizomycotina</taxon>
        <taxon>Eurotiomycetes</taxon>
        <taxon>Chaetothyriomycetidae</taxon>
        <taxon>Chaetothyriales</taxon>
        <taxon>Herpotrichiellaceae</taxon>
        <taxon>Exophiala</taxon>
    </lineage>
</organism>
<evidence type="ECO:0000259" key="9">
    <source>
        <dbReference type="PROSITE" id="PS51645"/>
    </source>
</evidence>
<dbReference type="InterPro" id="IPR002081">
    <property type="entry name" value="Cryptochrome/DNA_photolyase_1"/>
</dbReference>
<dbReference type="VEuPathDB" id="FungiDB:PV10_03601"/>
<evidence type="ECO:0000256" key="7">
    <source>
        <dbReference type="PIRSR" id="PIRSR602081-2"/>
    </source>
</evidence>
<dbReference type="SUPFAM" id="SSF52425">
    <property type="entry name" value="Cryptochrome/photolyase, N-terminal domain"/>
    <property type="match status" value="1"/>
</dbReference>
<dbReference type="PRINTS" id="PR00147">
    <property type="entry name" value="DNAPHOTLYASE"/>
</dbReference>
<feature type="site" description="Electron transfer via tryptophanyl radical" evidence="7">
    <location>
        <position position="435"/>
    </location>
</feature>
<dbReference type="GO" id="GO:0005634">
    <property type="term" value="C:nucleus"/>
    <property type="evidence" value="ECO:0007669"/>
    <property type="project" value="TreeGrafter"/>
</dbReference>
<dbReference type="Gene3D" id="1.25.40.80">
    <property type="match status" value="1"/>
</dbReference>
<dbReference type="STRING" id="212818.A0A0D1ZQ19"/>
<dbReference type="RefSeq" id="XP_016227593.1">
    <property type="nucleotide sequence ID" value="XM_016368075.1"/>
</dbReference>
<dbReference type="GO" id="GO:0071949">
    <property type="term" value="F:FAD binding"/>
    <property type="evidence" value="ECO:0007669"/>
    <property type="project" value="TreeGrafter"/>
</dbReference>
<feature type="binding site" evidence="6">
    <location>
        <position position="347"/>
    </location>
    <ligand>
        <name>FAD</name>
        <dbReference type="ChEBI" id="CHEBI:57692"/>
    </ligand>
</feature>
<comment type="cofactor">
    <cofactor evidence="1">
        <name>(6R)-5,10-methylene-5,6,7,8-tetrahydrofolate</name>
        <dbReference type="ChEBI" id="CHEBI:15636"/>
    </cofactor>
</comment>
<evidence type="ECO:0000256" key="1">
    <source>
        <dbReference type="ARBA" id="ARBA00001932"/>
    </source>
</evidence>
<dbReference type="GO" id="GO:0043153">
    <property type="term" value="P:entrainment of circadian clock by photoperiod"/>
    <property type="evidence" value="ECO:0007669"/>
    <property type="project" value="TreeGrafter"/>
</dbReference>
<keyword evidence="3 6" id="KW-0285">Flavoprotein</keyword>
<evidence type="ECO:0000313" key="11">
    <source>
        <dbReference type="Proteomes" id="UP000054302"/>
    </source>
</evidence>
<dbReference type="InterPro" id="IPR014729">
    <property type="entry name" value="Rossmann-like_a/b/a_fold"/>
</dbReference>
<feature type="binding site" evidence="6">
    <location>
        <position position="400"/>
    </location>
    <ligand>
        <name>FAD</name>
        <dbReference type="ChEBI" id="CHEBI:57692"/>
    </ligand>
</feature>
<evidence type="ECO:0000256" key="2">
    <source>
        <dbReference type="ARBA" id="ARBA00005862"/>
    </source>
</evidence>
<evidence type="ECO:0000256" key="6">
    <source>
        <dbReference type="PIRSR" id="PIRSR602081-1"/>
    </source>
</evidence>
<dbReference type="Gene3D" id="3.40.50.620">
    <property type="entry name" value="HUPs"/>
    <property type="match status" value="1"/>
</dbReference>
<evidence type="ECO:0000256" key="8">
    <source>
        <dbReference type="SAM" id="MobiDB-lite"/>
    </source>
</evidence>
<dbReference type="Pfam" id="PF03441">
    <property type="entry name" value="FAD_binding_7"/>
    <property type="match status" value="1"/>
</dbReference>
<dbReference type="GO" id="GO:0006139">
    <property type="term" value="P:nucleobase-containing compound metabolic process"/>
    <property type="evidence" value="ECO:0007669"/>
    <property type="project" value="UniProtKB-ARBA"/>
</dbReference>
<dbReference type="Gene3D" id="1.10.579.10">
    <property type="entry name" value="DNA Cyclobutane Dipyrimidine Photolyase, subunit A, domain 3"/>
    <property type="match status" value="1"/>
</dbReference>
<dbReference type="FunFam" id="1.10.579.10:FF:000003">
    <property type="entry name" value="Deoxyribodipyrimidine photo-lyase"/>
    <property type="match status" value="1"/>
</dbReference>
<keyword evidence="5" id="KW-0157">Chromophore</keyword>
<reference evidence="10 11" key="1">
    <citation type="submission" date="2015-01" db="EMBL/GenBank/DDBJ databases">
        <title>The Genome Sequence of Exophiala mesophila CBS40295.</title>
        <authorList>
            <consortium name="The Broad Institute Genomics Platform"/>
            <person name="Cuomo C."/>
            <person name="de Hoog S."/>
            <person name="Gorbushina A."/>
            <person name="Stielow B."/>
            <person name="Teixiera M."/>
            <person name="Abouelleil A."/>
            <person name="Chapman S.B."/>
            <person name="Priest M."/>
            <person name="Young S.K."/>
            <person name="Wortman J."/>
            <person name="Nusbaum C."/>
            <person name="Birren B."/>
        </authorList>
    </citation>
    <scope>NUCLEOTIDE SEQUENCE [LARGE SCALE GENOMIC DNA]</scope>
    <source>
        <strain evidence="10 11">CBS 40295</strain>
    </source>
</reference>
<dbReference type="AlphaFoldDB" id="A0A0D1ZQ19"/>
<dbReference type="GO" id="GO:0006950">
    <property type="term" value="P:response to stress"/>
    <property type="evidence" value="ECO:0007669"/>
    <property type="project" value="UniProtKB-ARBA"/>
</dbReference>
<comment type="cofactor">
    <cofactor evidence="6">
        <name>FAD</name>
        <dbReference type="ChEBI" id="CHEBI:57692"/>
    </cofactor>
    <text evidence="6">Binds 1 FAD per subunit.</text>
</comment>
<dbReference type="GO" id="GO:0005737">
    <property type="term" value="C:cytoplasm"/>
    <property type="evidence" value="ECO:0007669"/>
    <property type="project" value="TreeGrafter"/>
</dbReference>